<gene>
    <name evidence="3" type="ORF">SAMN04488051_10152</name>
</gene>
<dbReference type="Gene3D" id="3.30.450.40">
    <property type="match status" value="1"/>
</dbReference>
<dbReference type="InterPro" id="IPR029016">
    <property type="entry name" value="GAF-like_dom_sf"/>
</dbReference>
<proteinExistence type="predicted"/>
<name>A0A1H3X0P0_ALKAM</name>
<keyword evidence="1" id="KW-1133">Transmembrane helix</keyword>
<feature type="transmembrane region" description="Helical" evidence="1">
    <location>
        <begin position="238"/>
        <end position="258"/>
    </location>
</feature>
<dbReference type="EMBL" id="FNRM01000001">
    <property type="protein sequence ID" value="SDZ92956.1"/>
    <property type="molecule type" value="Genomic_DNA"/>
</dbReference>
<keyword evidence="1" id="KW-0472">Membrane</keyword>
<evidence type="ECO:0000313" key="4">
    <source>
        <dbReference type="Proteomes" id="UP000198773"/>
    </source>
</evidence>
<feature type="domain" description="GAF" evidence="2">
    <location>
        <begin position="119"/>
        <end position="252"/>
    </location>
</feature>
<evidence type="ECO:0000259" key="2">
    <source>
        <dbReference type="Pfam" id="PF01590"/>
    </source>
</evidence>
<dbReference type="Proteomes" id="UP000198773">
    <property type="component" value="Unassembled WGS sequence"/>
</dbReference>
<dbReference type="Pfam" id="PF01590">
    <property type="entry name" value="GAF"/>
    <property type="match status" value="1"/>
</dbReference>
<dbReference type="AlphaFoldDB" id="A0A1H3X0P0"/>
<accession>A0A1H3X0P0</accession>
<sequence length="267" mass="30246">MSRFKSSWHFAIFCLEWRIIILEIWMSKLSQHNPLIRQYIQQTGLDTVWQLDDHEIEREVQWLEHFLDEAVRPEVRWSYLVPELGEGGACSLFGQLADQPYDLTVILGGQSTETEQALQLLQLFCQAFETRTGMEWFGIYQARSNREQQAVLVKLAYYGAPSRPEFPLTPDFARMSNNSTVGLTGKARVINDIPEYLAQGGDYYTCDPKVLAEACLPLFDQSGRIVGIIDAEAFQKDVFNPAALALLIAICLMVPAYLPAADQPCSD</sequence>
<evidence type="ECO:0000313" key="3">
    <source>
        <dbReference type="EMBL" id="SDZ92956.1"/>
    </source>
</evidence>
<evidence type="ECO:0000256" key="1">
    <source>
        <dbReference type="SAM" id="Phobius"/>
    </source>
</evidence>
<protein>
    <submittedName>
        <fullName evidence="3">GAF domain-containing protein, putative methionine-R-sulfoxide reductase</fullName>
    </submittedName>
</protein>
<dbReference type="SUPFAM" id="SSF55781">
    <property type="entry name" value="GAF domain-like"/>
    <property type="match status" value="1"/>
</dbReference>
<keyword evidence="4" id="KW-1185">Reference proteome</keyword>
<dbReference type="InterPro" id="IPR003018">
    <property type="entry name" value="GAF"/>
</dbReference>
<dbReference type="STRING" id="152573.SAMN04488051_10152"/>
<reference evidence="3 4" key="1">
    <citation type="submission" date="2016-10" db="EMBL/GenBank/DDBJ databases">
        <authorList>
            <person name="de Groot N.N."/>
        </authorList>
    </citation>
    <scope>NUCLEOTIDE SEQUENCE [LARGE SCALE GENOMIC DNA]</scope>
    <source>
        <strain evidence="3 4">CGMCC 1.3430</strain>
    </source>
</reference>
<keyword evidence="1" id="KW-0812">Transmembrane</keyword>
<organism evidence="3 4">
    <name type="scientific">Alkalimonas amylolytica</name>
    <dbReference type="NCBI Taxonomy" id="152573"/>
    <lineage>
        <taxon>Bacteria</taxon>
        <taxon>Pseudomonadati</taxon>
        <taxon>Pseudomonadota</taxon>
        <taxon>Gammaproteobacteria</taxon>
        <taxon>Alkalimonas</taxon>
    </lineage>
</organism>